<dbReference type="RefSeq" id="WP_277578292.1">
    <property type="nucleotide sequence ID" value="NZ_JANRMI010000003.1"/>
</dbReference>
<keyword evidence="8" id="KW-1185">Reference proteome</keyword>
<feature type="compositionally biased region" description="Polar residues" evidence="5">
    <location>
        <begin position="91"/>
        <end position="105"/>
    </location>
</feature>
<evidence type="ECO:0000256" key="3">
    <source>
        <dbReference type="ARBA" id="ARBA00022989"/>
    </source>
</evidence>
<dbReference type="Proteomes" id="UP001152321">
    <property type="component" value="Unassembled WGS sequence"/>
</dbReference>
<dbReference type="EMBL" id="JANRMI010000003">
    <property type="protein sequence ID" value="MDG0816814.1"/>
    <property type="molecule type" value="Genomic_DNA"/>
</dbReference>
<dbReference type="Pfam" id="PF03544">
    <property type="entry name" value="TonB_C"/>
    <property type="match status" value="1"/>
</dbReference>
<proteinExistence type="predicted"/>
<evidence type="ECO:0000256" key="2">
    <source>
        <dbReference type="ARBA" id="ARBA00022692"/>
    </source>
</evidence>
<dbReference type="PROSITE" id="PS52015">
    <property type="entry name" value="TONB_CTD"/>
    <property type="match status" value="1"/>
</dbReference>
<evidence type="ECO:0000313" key="8">
    <source>
        <dbReference type="Proteomes" id="UP001152321"/>
    </source>
</evidence>
<feature type="region of interest" description="Disordered" evidence="5">
    <location>
        <begin position="83"/>
        <end position="142"/>
    </location>
</feature>
<keyword evidence="2" id="KW-0812">Transmembrane</keyword>
<comment type="subcellular location">
    <subcellularLocation>
        <location evidence="1">Membrane</location>
        <topology evidence="1">Single-pass membrane protein</topology>
    </subcellularLocation>
</comment>
<organism evidence="7 8">
    <name type="scientific">Bdellovibrio svalbardensis</name>
    <dbReference type="NCBI Taxonomy" id="2972972"/>
    <lineage>
        <taxon>Bacteria</taxon>
        <taxon>Pseudomonadati</taxon>
        <taxon>Bdellovibrionota</taxon>
        <taxon>Bdellovibrionia</taxon>
        <taxon>Bdellovibrionales</taxon>
        <taxon>Pseudobdellovibrionaceae</taxon>
        <taxon>Bdellovibrio</taxon>
    </lineage>
</organism>
<dbReference type="NCBIfam" id="TIGR01352">
    <property type="entry name" value="tonB_Cterm"/>
    <property type="match status" value="1"/>
</dbReference>
<dbReference type="SUPFAM" id="SSF74653">
    <property type="entry name" value="TolA/TonB C-terminal domain"/>
    <property type="match status" value="1"/>
</dbReference>
<keyword evidence="3" id="KW-1133">Transmembrane helix</keyword>
<sequence>MKRVLEAIFASFIFHFLLLLGVVLLAPRFENKPPEVIEISLAPPPKTEQRNATKKEQQVVRQALVPDRMKAPEDETLARFLSEQKQRVKQETQAADNGMTENRSNQSSQKSPQKQEQKPQQKQQAQKEQTQEKDKDGYRTVDISKELNEMNRLNEGRSMVGESLPTDVKVGSFTALNTDRYLFYTFYARIEELVRFRWESRVQQAIDSFDRMTAVNAGGKNWNTQVEFLLDRKGFLQKAIIMKESGIKSFDAAAVNAFKEARIFPNPPQEMVQDDGYIHLKFTFTVNYRPPVLVDRN</sequence>
<reference evidence="7" key="1">
    <citation type="submission" date="2022-08" db="EMBL/GenBank/DDBJ databases">
        <title>Novel Bdellovibrio Species Isolated from Svalbard: Designation Bdellovibrio svalbardensis.</title>
        <authorList>
            <person name="Mitchell R.J."/>
            <person name="Choi S.Y."/>
        </authorList>
    </citation>
    <scope>NUCLEOTIDE SEQUENCE</scope>
    <source>
        <strain evidence="7">PAP01</strain>
    </source>
</reference>
<evidence type="ECO:0000256" key="1">
    <source>
        <dbReference type="ARBA" id="ARBA00004167"/>
    </source>
</evidence>
<dbReference type="Gene3D" id="3.30.1150.10">
    <property type="match status" value="1"/>
</dbReference>
<name>A0ABT6DLM6_9BACT</name>
<gene>
    <name evidence="7" type="ORF">NWE73_10590</name>
</gene>
<accession>A0ABT6DLM6</accession>
<evidence type="ECO:0000256" key="4">
    <source>
        <dbReference type="ARBA" id="ARBA00023136"/>
    </source>
</evidence>
<keyword evidence="4" id="KW-0472">Membrane</keyword>
<protein>
    <submittedName>
        <fullName evidence="7">Energy transducer TonB</fullName>
    </submittedName>
</protein>
<dbReference type="InterPro" id="IPR037682">
    <property type="entry name" value="TonB_C"/>
</dbReference>
<feature type="domain" description="TonB C-terminal" evidence="6">
    <location>
        <begin position="196"/>
        <end position="293"/>
    </location>
</feature>
<evidence type="ECO:0000256" key="5">
    <source>
        <dbReference type="SAM" id="MobiDB-lite"/>
    </source>
</evidence>
<evidence type="ECO:0000259" key="6">
    <source>
        <dbReference type="PROSITE" id="PS52015"/>
    </source>
</evidence>
<evidence type="ECO:0000313" key="7">
    <source>
        <dbReference type="EMBL" id="MDG0816814.1"/>
    </source>
</evidence>
<comment type="caution">
    <text evidence="7">The sequence shown here is derived from an EMBL/GenBank/DDBJ whole genome shotgun (WGS) entry which is preliminary data.</text>
</comment>
<dbReference type="InterPro" id="IPR006260">
    <property type="entry name" value="TonB/TolA_C"/>
</dbReference>
<feature type="compositionally biased region" description="Basic and acidic residues" evidence="5">
    <location>
        <begin position="129"/>
        <end position="142"/>
    </location>
</feature>